<keyword evidence="2" id="KW-1003">Cell membrane</keyword>
<evidence type="ECO:0000259" key="9">
    <source>
        <dbReference type="Pfam" id="PF10131"/>
    </source>
</evidence>
<feature type="transmembrane region" description="Helical" evidence="8">
    <location>
        <begin position="537"/>
        <end position="555"/>
    </location>
</feature>
<evidence type="ECO:0000256" key="7">
    <source>
        <dbReference type="ARBA" id="ARBA00023136"/>
    </source>
</evidence>
<evidence type="ECO:0000256" key="5">
    <source>
        <dbReference type="ARBA" id="ARBA00022692"/>
    </source>
</evidence>
<name>A0A2H0BHG4_9BACT</name>
<feature type="transmembrane region" description="Helical" evidence="8">
    <location>
        <begin position="145"/>
        <end position="164"/>
    </location>
</feature>
<organism evidence="10 11">
    <name type="scientific">Candidatus Woesebacteria bacterium CG22_combo_CG10-13_8_21_14_all_45_10</name>
    <dbReference type="NCBI Taxonomy" id="1975060"/>
    <lineage>
        <taxon>Bacteria</taxon>
        <taxon>Candidatus Woeseibacteriota</taxon>
    </lineage>
</organism>
<feature type="transmembrane region" description="Helical" evidence="8">
    <location>
        <begin position="93"/>
        <end position="115"/>
    </location>
</feature>
<reference evidence="10 11" key="1">
    <citation type="submission" date="2017-09" db="EMBL/GenBank/DDBJ databases">
        <title>Depth-based differentiation of microbial function through sediment-hosted aquifers and enrichment of novel symbionts in the deep terrestrial subsurface.</title>
        <authorList>
            <person name="Probst A.J."/>
            <person name="Ladd B."/>
            <person name="Jarett J.K."/>
            <person name="Geller-Mcgrath D.E."/>
            <person name="Sieber C.M."/>
            <person name="Emerson J.B."/>
            <person name="Anantharaman K."/>
            <person name="Thomas B.C."/>
            <person name="Malmstrom R."/>
            <person name="Stieglmeier M."/>
            <person name="Klingl A."/>
            <person name="Woyke T."/>
            <person name="Ryan C.M."/>
            <person name="Banfield J.F."/>
        </authorList>
    </citation>
    <scope>NUCLEOTIDE SEQUENCE [LARGE SCALE GENOMIC DNA]</scope>
    <source>
        <strain evidence="10">CG22_combo_CG10-13_8_21_14_all_45_10</strain>
    </source>
</reference>
<dbReference type="AlphaFoldDB" id="A0A2H0BHG4"/>
<dbReference type="EMBL" id="PCSV01000033">
    <property type="protein sequence ID" value="PIP57113.1"/>
    <property type="molecule type" value="Genomic_DNA"/>
</dbReference>
<dbReference type="GO" id="GO:0009103">
    <property type="term" value="P:lipopolysaccharide biosynthetic process"/>
    <property type="evidence" value="ECO:0007669"/>
    <property type="project" value="UniProtKB-ARBA"/>
</dbReference>
<accession>A0A2H0BHG4</accession>
<feature type="domain" description="Membrane protein 6-pyruvoyl-tetrahydropterin synthase-related" evidence="9">
    <location>
        <begin position="70"/>
        <end position="417"/>
    </location>
</feature>
<dbReference type="GO" id="GO:0005886">
    <property type="term" value="C:plasma membrane"/>
    <property type="evidence" value="ECO:0007669"/>
    <property type="project" value="UniProtKB-SubCell"/>
</dbReference>
<keyword evidence="5 8" id="KW-0812">Transmembrane</keyword>
<keyword evidence="3" id="KW-0328">Glycosyltransferase</keyword>
<evidence type="ECO:0000256" key="2">
    <source>
        <dbReference type="ARBA" id="ARBA00022475"/>
    </source>
</evidence>
<feature type="transmembrane region" description="Helical" evidence="8">
    <location>
        <begin position="321"/>
        <end position="340"/>
    </location>
</feature>
<gene>
    <name evidence="10" type="ORF">COX04_01260</name>
</gene>
<keyword evidence="7 8" id="KW-0472">Membrane</keyword>
<dbReference type="Pfam" id="PF10131">
    <property type="entry name" value="PTPS_related"/>
    <property type="match status" value="1"/>
</dbReference>
<feature type="transmembrane region" description="Helical" evidence="8">
    <location>
        <begin position="7"/>
        <end position="25"/>
    </location>
</feature>
<dbReference type="InterPro" id="IPR018776">
    <property type="entry name" value="Membrane_prot_PTPS-rel_domain"/>
</dbReference>
<evidence type="ECO:0000256" key="6">
    <source>
        <dbReference type="ARBA" id="ARBA00022989"/>
    </source>
</evidence>
<dbReference type="PANTHER" id="PTHR33908:SF11">
    <property type="entry name" value="MEMBRANE PROTEIN"/>
    <property type="match status" value="1"/>
</dbReference>
<keyword evidence="6 8" id="KW-1133">Transmembrane helix</keyword>
<feature type="transmembrane region" description="Helical" evidence="8">
    <location>
        <begin position="360"/>
        <end position="381"/>
    </location>
</feature>
<dbReference type="Proteomes" id="UP000230759">
    <property type="component" value="Unassembled WGS sequence"/>
</dbReference>
<evidence type="ECO:0000256" key="4">
    <source>
        <dbReference type="ARBA" id="ARBA00022679"/>
    </source>
</evidence>
<keyword evidence="4" id="KW-0808">Transferase</keyword>
<evidence type="ECO:0000256" key="1">
    <source>
        <dbReference type="ARBA" id="ARBA00004651"/>
    </source>
</evidence>
<evidence type="ECO:0000313" key="11">
    <source>
        <dbReference type="Proteomes" id="UP000230759"/>
    </source>
</evidence>
<dbReference type="GO" id="GO:0016763">
    <property type="term" value="F:pentosyltransferase activity"/>
    <property type="evidence" value="ECO:0007669"/>
    <property type="project" value="TreeGrafter"/>
</dbReference>
<dbReference type="PANTHER" id="PTHR33908">
    <property type="entry name" value="MANNOSYLTRANSFERASE YKCB-RELATED"/>
    <property type="match status" value="1"/>
</dbReference>
<sequence length="558" mass="64189">MEKLKRLRFFFLGLLLTLALTWPLFKSGYFTHHDDVQVIRLYELDKCIRDFQIPCRWVPDLGGLYGYPLFNYYAPLPYYFGETFYLISGSLPISVKIMFGFAFLGSFIFMYLFAARLWKSKLAGAISGVFYAYAPYHAVDFYVRGAMGEMWALMLIPAVFWSSLRLFESKKLKYLLLNALFLALLAASHNLSLMMFLPFILGFGVLLTLKNKDKKTFLRFLFSILLGLALAAFYLLPAYFEKNLAHIDTTTMGYFSYTEHFKGLRKLLVERMWGWGASVREVPGGEKDGMSFQIGWAHLAGLVLALAGLAANFKKPLFKKYFWEIVFLLFALEIGIFMIHPDSLFVWKAISPLKYLQFPWRFLLLVIFSVSVISGSVVLCLKRSWLKLVIGLVLIAGVVALNFSYFRPEKFLEITQEQMLSGVNWDKQIKRSIFDYLPIYAKAPPAELADFNYKINSGEEDISNFQKGSNWFSFDSDIRTSATITVAQYYFPNWEVKIDKVRVPIDYNNDLGLISFRIESGSHSITAKLYNTPLRTFANLLTVFSALVFFCITFAKKK</sequence>
<feature type="transmembrane region" description="Helical" evidence="8">
    <location>
        <begin position="290"/>
        <end position="309"/>
    </location>
</feature>
<comment type="subcellular location">
    <subcellularLocation>
        <location evidence="1">Cell membrane</location>
        <topology evidence="1">Multi-pass membrane protein</topology>
    </subcellularLocation>
</comment>
<feature type="transmembrane region" description="Helical" evidence="8">
    <location>
        <begin position="193"/>
        <end position="209"/>
    </location>
</feature>
<dbReference type="InterPro" id="IPR050297">
    <property type="entry name" value="LipidA_mod_glycosyltrf_83"/>
</dbReference>
<feature type="transmembrane region" description="Helical" evidence="8">
    <location>
        <begin position="388"/>
        <end position="406"/>
    </location>
</feature>
<protein>
    <recommendedName>
        <fullName evidence="9">Membrane protein 6-pyruvoyl-tetrahydropterin synthase-related domain-containing protein</fullName>
    </recommendedName>
</protein>
<evidence type="ECO:0000313" key="10">
    <source>
        <dbReference type="EMBL" id="PIP57113.1"/>
    </source>
</evidence>
<comment type="caution">
    <text evidence="10">The sequence shown here is derived from an EMBL/GenBank/DDBJ whole genome shotgun (WGS) entry which is preliminary data.</text>
</comment>
<evidence type="ECO:0000256" key="8">
    <source>
        <dbReference type="SAM" id="Phobius"/>
    </source>
</evidence>
<evidence type="ECO:0000256" key="3">
    <source>
        <dbReference type="ARBA" id="ARBA00022676"/>
    </source>
</evidence>
<feature type="transmembrane region" description="Helical" evidence="8">
    <location>
        <begin position="216"/>
        <end position="236"/>
    </location>
</feature>
<proteinExistence type="predicted"/>